<proteinExistence type="predicted"/>
<comment type="caution">
    <text evidence="2">The sequence shown here is derived from an EMBL/GenBank/DDBJ whole genome shotgun (WGS) entry which is preliminary data.</text>
</comment>
<dbReference type="Proteomes" id="UP000269221">
    <property type="component" value="Unassembled WGS sequence"/>
</dbReference>
<accession>A0A3M0K122</accession>
<organism evidence="2 3">
    <name type="scientific">Hirundo rustica rustica</name>
    <dbReference type="NCBI Taxonomy" id="333673"/>
    <lineage>
        <taxon>Eukaryota</taxon>
        <taxon>Metazoa</taxon>
        <taxon>Chordata</taxon>
        <taxon>Craniata</taxon>
        <taxon>Vertebrata</taxon>
        <taxon>Euteleostomi</taxon>
        <taxon>Archelosauria</taxon>
        <taxon>Archosauria</taxon>
        <taxon>Dinosauria</taxon>
        <taxon>Saurischia</taxon>
        <taxon>Theropoda</taxon>
        <taxon>Coelurosauria</taxon>
        <taxon>Aves</taxon>
        <taxon>Neognathae</taxon>
        <taxon>Neoaves</taxon>
        <taxon>Telluraves</taxon>
        <taxon>Australaves</taxon>
        <taxon>Passeriformes</taxon>
        <taxon>Sylvioidea</taxon>
        <taxon>Hirundinidae</taxon>
        <taxon>Hirundo</taxon>
    </lineage>
</organism>
<reference evidence="2 3" key="1">
    <citation type="submission" date="2018-07" db="EMBL/GenBank/DDBJ databases">
        <title>A high quality draft genome assembly of the barn swallow (H. rustica rustica).</title>
        <authorList>
            <person name="Formenti G."/>
            <person name="Chiara M."/>
            <person name="Poveda L."/>
            <person name="Francoijs K.-J."/>
            <person name="Bonisoli-Alquati A."/>
            <person name="Canova L."/>
            <person name="Gianfranceschi L."/>
            <person name="Horner D.S."/>
            <person name="Saino N."/>
        </authorList>
    </citation>
    <scope>NUCLEOTIDE SEQUENCE [LARGE SCALE GENOMIC DNA]</scope>
    <source>
        <strain evidence="2">Chelidonia</strain>
        <tissue evidence="2">Blood</tissue>
    </source>
</reference>
<feature type="region of interest" description="Disordered" evidence="1">
    <location>
        <begin position="110"/>
        <end position="133"/>
    </location>
</feature>
<name>A0A3M0K122_HIRRU</name>
<feature type="compositionally biased region" description="Basic and acidic residues" evidence="1">
    <location>
        <begin position="1"/>
        <end position="11"/>
    </location>
</feature>
<sequence length="133" mass="14925">MITFLSKKEGEGESSGFGALHQENYGDSDDGRVPKCTFSKFPGTTKLRVATDTPNKKVAMQRDLDRVKEQTNRNVIKFHTGKCIALPLENNFVHQYNRDKLYGKQLCKEDPDLQGTESPPGHQDAHDAFSIVL</sequence>
<evidence type="ECO:0000313" key="2">
    <source>
        <dbReference type="EMBL" id="RMC06915.1"/>
    </source>
</evidence>
<dbReference type="EMBL" id="QRBI01000120">
    <property type="protein sequence ID" value="RMC06915.1"/>
    <property type="molecule type" value="Genomic_DNA"/>
</dbReference>
<evidence type="ECO:0000313" key="3">
    <source>
        <dbReference type="Proteomes" id="UP000269221"/>
    </source>
</evidence>
<feature type="region of interest" description="Disordered" evidence="1">
    <location>
        <begin position="1"/>
        <end position="33"/>
    </location>
</feature>
<protein>
    <submittedName>
        <fullName evidence="2">Uncharacterized protein</fullName>
    </submittedName>
</protein>
<dbReference type="AlphaFoldDB" id="A0A3M0K122"/>
<gene>
    <name evidence="2" type="ORF">DUI87_16366</name>
</gene>
<dbReference type="OrthoDB" id="10517043at2759"/>
<keyword evidence="3" id="KW-1185">Reference proteome</keyword>
<evidence type="ECO:0000256" key="1">
    <source>
        <dbReference type="SAM" id="MobiDB-lite"/>
    </source>
</evidence>